<protein>
    <submittedName>
        <fullName evidence="2">Putative protease</fullName>
    </submittedName>
</protein>
<dbReference type="GO" id="GO:0008233">
    <property type="term" value="F:peptidase activity"/>
    <property type="evidence" value="ECO:0007669"/>
    <property type="project" value="UniProtKB-KW"/>
</dbReference>
<gene>
    <name evidence="2" type="ORF">LY28_01031</name>
</gene>
<reference evidence="2 3" key="1">
    <citation type="submission" date="2018-06" db="EMBL/GenBank/DDBJ databases">
        <title>Genomic Encyclopedia of Type Strains, Phase I: the one thousand microbial genomes (KMG-I) project.</title>
        <authorList>
            <person name="Kyrpides N."/>
        </authorList>
    </citation>
    <scope>NUCLEOTIDE SEQUENCE [LARGE SCALE GENOMIC DNA]</scope>
    <source>
        <strain evidence="2 3">DSM 19573</strain>
    </source>
</reference>
<dbReference type="AlphaFoldDB" id="A0A318XPY4"/>
<dbReference type="RefSeq" id="WP_242981155.1">
    <property type="nucleotide sequence ID" value="NZ_QKMR01000004.1"/>
</dbReference>
<proteinExistence type="predicted"/>
<dbReference type="PANTHER" id="PTHR30217">
    <property type="entry name" value="PEPTIDASE U32 FAMILY"/>
    <property type="match status" value="1"/>
</dbReference>
<organism evidence="2 3">
    <name type="scientific">Ruminiclostridium sufflavum DSM 19573</name>
    <dbReference type="NCBI Taxonomy" id="1121337"/>
    <lineage>
        <taxon>Bacteria</taxon>
        <taxon>Bacillati</taxon>
        <taxon>Bacillota</taxon>
        <taxon>Clostridia</taxon>
        <taxon>Eubacteriales</taxon>
        <taxon>Oscillospiraceae</taxon>
        <taxon>Ruminiclostridium</taxon>
    </lineage>
</organism>
<dbReference type="GO" id="GO:0006508">
    <property type="term" value="P:proteolysis"/>
    <property type="evidence" value="ECO:0007669"/>
    <property type="project" value="UniProtKB-KW"/>
</dbReference>
<accession>A0A318XPY4</accession>
<dbReference type="Proteomes" id="UP000248132">
    <property type="component" value="Unassembled WGS sequence"/>
</dbReference>
<dbReference type="PROSITE" id="PS01276">
    <property type="entry name" value="PEPTIDASE_U32"/>
    <property type="match status" value="1"/>
</dbReference>
<dbReference type="PANTHER" id="PTHR30217:SF10">
    <property type="entry name" value="23S RRNA 5-HYDROXYCYTIDINE C2501 SYNTHASE"/>
    <property type="match status" value="1"/>
</dbReference>
<evidence type="ECO:0000313" key="2">
    <source>
        <dbReference type="EMBL" id="PYG89208.1"/>
    </source>
</evidence>
<keyword evidence="2" id="KW-0645">Protease</keyword>
<dbReference type="EMBL" id="QKMR01000004">
    <property type="protein sequence ID" value="PYG89208.1"/>
    <property type="molecule type" value="Genomic_DNA"/>
</dbReference>
<keyword evidence="3" id="KW-1185">Reference proteome</keyword>
<dbReference type="InterPro" id="IPR020988">
    <property type="entry name" value="Pept_U32_collagenase"/>
</dbReference>
<dbReference type="InterPro" id="IPR001539">
    <property type="entry name" value="Peptidase_U32"/>
</dbReference>
<keyword evidence="2" id="KW-0378">Hydrolase</keyword>
<evidence type="ECO:0000313" key="3">
    <source>
        <dbReference type="Proteomes" id="UP000248132"/>
    </source>
</evidence>
<comment type="caution">
    <text evidence="2">The sequence shown here is derived from an EMBL/GenBank/DDBJ whole genome shotgun (WGS) entry which is preliminary data.</text>
</comment>
<sequence>MGFNKKVELLAPAGSYDAFLAAVENGCDAVYLGGKLLNARQFAGNFDDEELRKAVDYAHARGVKIYLTLNTLVLDSELQEAVEYAARVYEMGVDAFIIQDMGLASSLKRAMPGLPIHASTQMTAYSSEGVSELEKMGFDRIVLARELSLSEIKDICRSTKSEIEVFVHGALCISYSGQCLMSSAIGGRSGNRGKCAQPCRLPYSIQKDNKNIKSGYLLSSKDICHIDDLSDLIEAGVTSLKVEGRMKSPEYVATVIGIYRKYLDEIERLNLSDKVTVSEEDMHMLLQSFNRGGFSKGYLRGKTGAGMMSFDKPKNWGTYLGTALEQDRSKNSVKVRLDGSLGNGDGVEIWSNKKFEESPGGIITKIVKEGQLVKCASAGDTVWISVIKGKVERGSKVYKTSDKKLLEQAALSFAKSYRKVDVTARYTMKIGQLPVLCMEDELGNSVCAAGEIYPEKALNKPLTPERIREQLRKTGSTPFNIARLDMDMDDDVVIPVKELNNIRRKAAELLENERIISGRKKIKTGNDELYKSVVYFPGNVPISPKNSHDKNDKAKISVMLYTISDSLKLDKINADRLYLPCTELFSRDVLNTTEGLRDEGREIFAYIPSVTKGRYSEIIKQRVQDISKLVDGFLIGNIGTAKILRDKLGNDVRLIGDYSFNILNSSSIYFMKESGYTGAMLSYELNLSQLSSMSLPQEFQSEIGMYGRIPVMTSEYCPVGGSLNVNEGNKKLQKCNTACPDSVYNLRDRKGALFPVKCDCIDCRSRIFNSNVIFAPELVMQAVKTGVNYIRLSFVDESAGEIYDIAALHKSIIDNVNFPQKDRILEKIKAKGFTKGHLLRGV</sequence>
<evidence type="ECO:0000259" key="1">
    <source>
        <dbReference type="Pfam" id="PF12392"/>
    </source>
</evidence>
<feature type="domain" description="Peptidase U32 collagenase" evidence="1">
    <location>
        <begin position="397"/>
        <end position="515"/>
    </location>
</feature>
<dbReference type="InterPro" id="IPR051454">
    <property type="entry name" value="RNA/ubiquinone_mod_enzymes"/>
</dbReference>
<name>A0A318XPY4_9FIRM</name>
<dbReference type="Pfam" id="PF12392">
    <property type="entry name" value="DUF3656"/>
    <property type="match status" value="1"/>
</dbReference>
<dbReference type="Pfam" id="PF01136">
    <property type="entry name" value="Peptidase_U32"/>
    <property type="match status" value="2"/>
</dbReference>